<comment type="caution">
    <text evidence="2">The sequence shown here is derived from an EMBL/GenBank/DDBJ whole genome shotgun (WGS) entry which is preliminary data.</text>
</comment>
<dbReference type="AlphaFoldDB" id="A0ABD0PBZ2"/>
<reference evidence="2 3" key="1">
    <citation type="submission" date="2024-05" db="EMBL/GenBank/DDBJ databases">
        <title>Genome sequencing and assembly of Indian major carp, Cirrhinus mrigala (Hamilton, 1822).</title>
        <authorList>
            <person name="Mohindra V."/>
            <person name="Chowdhury L.M."/>
            <person name="Lal K."/>
            <person name="Jena J.K."/>
        </authorList>
    </citation>
    <scope>NUCLEOTIDE SEQUENCE [LARGE SCALE GENOMIC DNA]</scope>
    <source>
        <strain evidence="2">CM1030</strain>
        <tissue evidence="2">Blood</tissue>
    </source>
</reference>
<protein>
    <submittedName>
        <fullName evidence="2">Uncharacterized protein</fullName>
    </submittedName>
</protein>
<feature type="compositionally biased region" description="Basic and acidic residues" evidence="1">
    <location>
        <begin position="9"/>
        <end position="21"/>
    </location>
</feature>
<evidence type="ECO:0000313" key="3">
    <source>
        <dbReference type="Proteomes" id="UP001529510"/>
    </source>
</evidence>
<gene>
    <name evidence="2" type="ORF">M9458_035027</name>
</gene>
<organism evidence="2 3">
    <name type="scientific">Cirrhinus mrigala</name>
    <name type="common">Mrigala</name>
    <dbReference type="NCBI Taxonomy" id="683832"/>
    <lineage>
        <taxon>Eukaryota</taxon>
        <taxon>Metazoa</taxon>
        <taxon>Chordata</taxon>
        <taxon>Craniata</taxon>
        <taxon>Vertebrata</taxon>
        <taxon>Euteleostomi</taxon>
        <taxon>Actinopterygii</taxon>
        <taxon>Neopterygii</taxon>
        <taxon>Teleostei</taxon>
        <taxon>Ostariophysi</taxon>
        <taxon>Cypriniformes</taxon>
        <taxon>Cyprinidae</taxon>
        <taxon>Labeoninae</taxon>
        <taxon>Labeonini</taxon>
        <taxon>Cirrhinus</taxon>
    </lineage>
</organism>
<accession>A0ABD0PBZ2</accession>
<feature type="compositionally biased region" description="Basic and acidic residues" evidence="1">
    <location>
        <begin position="39"/>
        <end position="51"/>
    </location>
</feature>
<evidence type="ECO:0000313" key="2">
    <source>
        <dbReference type="EMBL" id="KAL0170431.1"/>
    </source>
</evidence>
<keyword evidence="3" id="KW-1185">Reference proteome</keyword>
<evidence type="ECO:0000256" key="1">
    <source>
        <dbReference type="SAM" id="MobiDB-lite"/>
    </source>
</evidence>
<sequence length="51" mass="5464">PSPPLPRCAEPKPEPTTDGEPKPAVTNEPPPRGVTELKIAPEPEPHMTSDQ</sequence>
<feature type="non-terminal residue" evidence="2">
    <location>
        <position position="1"/>
    </location>
</feature>
<dbReference type="EMBL" id="JAMKFB020000017">
    <property type="protein sequence ID" value="KAL0170431.1"/>
    <property type="molecule type" value="Genomic_DNA"/>
</dbReference>
<feature type="non-terminal residue" evidence="2">
    <location>
        <position position="51"/>
    </location>
</feature>
<proteinExistence type="predicted"/>
<name>A0ABD0PBZ2_CIRMR</name>
<dbReference type="Proteomes" id="UP001529510">
    <property type="component" value="Unassembled WGS sequence"/>
</dbReference>
<feature type="region of interest" description="Disordered" evidence="1">
    <location>
        <begin position="1"/>
        <end position="51"/>
    </location>
</feature>